<dbReference type="Gene3D" id="2.130.10.10">
    <property type="entry name" value="YVTN repeat-like/Quinoprotein amine dehydrogenase"/>
    <property type="match status" value="2"/>
</dbReference>
<dbReference type="InterPro" id="IPR015943">
    <property type="entry name" value="WD40/YVTN_repeat-like_dom_sf"/>
</dbReference>
<dbReference type="InterPro" id="IPR019775">
    <property type="entry name" value="WD40_repeat_CS"/>
</dbReference>
<keyword evidence="10" id="KW-1185">Reference proteome</keyword>
<evidence type="ECO:0000313" key="9">
    <source>
        <dbReference type="EMBL" id="KDQ54893.1"/>
    </source>
</evidence>
<evidence type="ECO:0000259" key="8">
    <source>
        <dbReference type="Pfam" id="PF04003"/>
    </source>
</evidence>
<gene>
    <name evidence="9" type="ORF">JAAARDRAFT_134890</name>
</gene>
<protein>
    <recommendedName>
        <fullName evidence="8">Small-subunit processome Utp12 domain-containing protein</fullName>
    </recommendedName>
</protein>
<comment type="similarity">
    <text evidence="5">Belongs to the UTP5 family.</text>
</comment>
<evidence type="ECO:0000256" key="2">
    <source>
        <dbReference type="ARBA" id="ARBA00022574"/>
    </source>
</evidence>
<comment type="subcellular location">
    <subcellularLocation>
        <location evidence="1">Nucleus</location>
    </subcellularLocation>
</comment>
<evidence type="ECO:0000256" key="3">
    <source>
        <dbReference type="ARBA" id="ARBA00022737"/>
    </source>
</evidence>
<feature type="domain" description="Small-subunit processome Utp12" evidence="8">
    <location>
        <begin position="553"/>
        <end position="670"/>
    </location>
</feature>
<dbReference type="OrthoDB" id="30195at2759"/>
<dbReference type="InterPro" id="IPR001680">
    <property type="entry name" value="WD40_rpt"/>
</dbReference>
<name>A0A067PJ09_9AGAM</name>
<evidence type="ECO:0000256" key="1">
    <source>
        <dbReference type="ARBA" id="ARBA00004123"/>
    </source>
</evidence>
<dbReference type="STRING" id="933084.A0A067PJ09"/>
<dbReference type="PANTHER" id="PTHR44267">
    <property type="entry name" value="WD REPEAT-CONTAINING PROTEIN 43"/>
    <property type="match status" value="1"/>
</dbReference>
<dbReference type="InterPro" id="IPR052414">
    <property type="entry name" value="U3_snoRNA-assoc_WDR"/>
</dbReference>
<evidence type="ECO:0000256" key="6">
    <source>
        <dbReference type="PROSITE-ProRule" id="PRU00221"/>
    </source>
</evidence>
<dbReference type="InterPro" id="IPR036322">
    <property type="entry name" value="WD40_repeat_dom_sf"/>
</dbReference>
<dbReference type="HOGENOM" id="CLU_009770_0_0_1"/>
<keyword evidence="2 6" id="KW-0853">WD repeat</keyword>
<feature type="compositionally biased region" description="Polar residues" evidence="7">
    <location>
        <begin position="95"/>
        <end position="106"/>
    </location>
</feature>
<dbReference type="FunCoup" id="A0A067PJ09">
    <property type="interactions" value="535"/>
</dbReference>
<accession>A0A067PJ09</accession>
<organism evidence="9 10">
    <name type="scientific">Jaapia argillacea MUCL 33604</name>
    <dbReference type="NCBI Taxonomy" id="933084"/>
    <lineage>
        <taxon>Eukaryota</taxon>
        <taxon>Fungi</taxon>
        <taxon>Dikarya</taxon>
        <taxon>Basidiomycota</taxon>
        <taxon>Agaricomycotina</taxon>
        <taxon>Agaricomycetes</taxon>
        <taxon>Agaricomycetidae</taxon>
        <taxon>Jaapiales</taxon>
        <taxon>Jaapiaceae</taxon>
        <taxon>Jaapia</taxon>
    </lineage>
</organism>
<feature type="region of interest" description="Disordered" evidence="7">
    <location>
        <begin position="497"/>
        <end position="537"/>
    </location>
</feature>
<dbReference type="SMART" id="SM00320">
    <property type="entry name" value="WD40"/>
    <property type="match status" value="4"/>
</dbReference>
<feature type="compositionally biased region" description="Basic residues" evidence="7">
    <location>
        <begin position="1"/>
        <end position="17"/>
    </location>
</feature>
<dbReference type="InParanoid" id="A0A067PJ09"/>
<feature type="compositionally biased region" description="Acidic residues" evidence="7">
    <location>
        <begin position="706"/>
        <end position="757"/>
    </location>
</feature>
<feature type="repeat" description="WD" evidence="6">
    <location>
        <begin position="257"/>
        <end position="302"/>
    </location>
</feature>
<dbReference type="PROSITE" id="PS00678">
    <property type="entry name" value="WD_REPEATS_1"/>
    <property type="match status" value="1"/>
</dbReference>
<evidence type="ECO:0000256" key="5">
    <source>
        <dbReference type="ARBA" id="ARBA00038335"/>
    </source>
</evidence>
<keyword evidence="3" id="KW-0677">Repeat</keyword>
<proteinExistence type="inferred from homology"/>
<feature type="region of interest" description="Disordered" evidence="7">
    <location>
        <begin position="702"/>
        <end position="783"/>
    </location>
</feature>
<evidence type="ECO:0000256" key="4">
    <source>
        <dbReference type="ARBA" id="ARBA00023242"/>
    </source>
</evidence>
<dbReference type="PROSITE" id="PS50082">
    <property type="entry name" value="WD_REPEATS_2"/>
    <property type="match status" value="1"/>
</dbReference>
<dbReference type="SUPFAM" id="SSF50978">
    <property type="entry name" value="WD40 repeat-like"/>
    <property type="match status" value="1"/>
</dbReference>
<evidence type="ECO:0000313" key="10">
    <source>
        <dbReference type="Proteomes" id="UP000027265"/>
    </source>
</evidence>
<dbReference type="AlphaFoldDB" id="A0A067PJ09"/>
<dbReference type="EMBL" id="KL197727">
    <property type="protein sequence ID" value="KDQ54893.1"/>
    <property type="molecule type" value="Genomic_DNA"/>
</dbReference>
<evidence type="ECO:0000256" key="7">
    <source>
        <dbReference type="SAM" id="MobiDB-lite"/>
    </source>
</evidence>
<dbReference type="PANTHER" id="PTHR44267:SF1">
    <property type="entry name" value="WD REPEAT-CONTAINING PROTEIN 43"/>
    <property type="match status" value="1"/>
</dbReference>
<sequence>MSSSQKKSKKDHPKPPRGRPEATSAISHAVVEDSSTLTALSSFSPDGHLFAFLSLAIDKHRLRIYDTLTDQSVAEHIVDNARVTSLCWARLHLSQNPSGDSESAQPSKKRRKKRSSQAASTEMAESSAVQVVILGLSDGTTQLFSPTHSRILKSLSHTSSSAPILSIAVSEKSGGGPSIWTCGGDGYLRLWDEQKSEVVGSWKYDDQIPYSCLTIRPPSEDEDQVDVLVANHSIRMLSFSRSPTSLEFPKPKDSASFTGHASPITSLQWMPNQHPSKQFVSMAQADRHIYLWNIPESSGKAVVEGKLLASIPLDSDARHLCISNSPSLNILTVSASGKISLFPVPSPSPPAGEGTKTKHKVRSLEALSNIAITAKKNASSMTVINACFIPDEEGRLRVARSVGGVRPAFDVVSFLDDSGEFIPEVKLVLDDGGLGAAQPETAIGASTKRYAEHASLAVGSGLELGQASDLDDMDMRNVDGDLDVNLAELSLGQRLTALSGANPTDATSDSEEDEPSDRVGTKGSNQKNGDETGPLVPANSLTRTLIQALHSSDSRLLETCLTHSDPSLIRNTVRRLPPQLAVPLLNACVERLGRGARANNMKGGGGGASTQRGMGLITWVKTVLTVHSGHLMTMPDLVARLSGLHATLSARLTLQESLLSLNGRLDMVLSQIEMRSTIAPAPLATQKGRDQRGNTNGKAVTRYVEGESEDEAGNDQMDVEVESDDDSGSIEDVELGGESDEDDESDEGEDDEDDEDGEGPRVNGFIDDEAEEFEEDEDEDYSE</sequence>
<feature type="compositionally biased region" description="Acidic residues" evidence="7">
    <location>
        <begin position="766"/>
        <end position="783"/>
    </location>
</feature>
<dbReference type="Proteomes" id="UP000027265">
    <property type="component" value="Unassembled WGS sequence"/>
</dbReference>
<dbReference type="GO" id="GO:0000462">
    <property type="term" value="P:maturation of SSU-rRNA from tricistronic rRNA transcript (SSU-rRNA, 5.8S rRNA, LSU-rRNA)"/>
    <property type="evidence" value="ECO:0007669"/>
    <property type="project" value="TreeGrafter"/>
</dbReference>
<dbReference type="GO" id="GO:0032040">
    <property type="term" value="C:small-subunit processome"/>
    <property type="evidence" value="ECO:0007669"/>
    <property type="project" value="UniProtKB-ARBA"/>
</dbReference>
<keyword evidence="4" id="KW-0539">Nucleus</keyword>
<feature type="region of interest" description="Disordered" evidence="7">
    <location>
        <begin position="95"/>
        <end position="123"/>
    </location>
</feature>
<reference evidence="10" key="1">
    <citation type="journal article" date="2014" name="Proc. Natl. Acad. Sci. U.S.A.">
        <title>Extensive sampling of basidiomycete genomes demonstrates inadequacy of the white-rot/brown-rot paradigm for wood decay fungi.</title>
        <authorList>
            <person name="Riley R."/>
            <person name="Salamov A.A."/>
            <person name="Brown D.W."/>
            <person name="Nagy L.G."/>
            <person name="Floudas D."/>
            <person name="Held B.W."/>
            <person name="Levasseur A."/>
            <person name="Lombard V."/>
            <person name="Morin E."/>
            <person name="Otillar R."/>
            <person name="Lindquist E.A."/>
            <person name="Sun H."/>
            <person name="LaButti K.M."/>
            <person name="Schmutz J."/>
            <person name="Jabbour D."/>
            <person name="Luo H."/>
            <person name="Baker S.E."/>
            <person name="Pisabarro A.G."/>
            <person name="Walton J.D."/>
            <person name="Blanchette R.A."/>
            <person name="Henrissat B."/>
            <person name="Martin F."/>
            <person name="Cullen D."/>
            <person name="Hibbett D.S."/>
            <person name="Grigoriev I.V."/>
        </authorList>
    </citation>
    <scope>NUCLEOTIDE SEQUENCE [LARGE SCALE GENOMIC DNA]</scope>
    <source>
        <strain evidence="10">MUCL 33604</strain>
    </source>
</reference>
<dbReference type="Pfam" id="PF04003">
    <property type="entry name" value="Utp12"/>
    <property type="match status" value="1"/>
</dbReference>
<feature type="region of interest" description="Disordered" evidence="7">
    <location>
        <begin position="1"/>
        <end position="24"/>
    </location>
</feature>
<dbReference type="InterPro" id="IPR007148">
    <property type="entry name" value="SSU_processome_Utp12"/>
</dbReference>